<evidence type="ECO:0000313" key="9">
    <source>
        <dbReference type="Proteomes" id="UP000192761"/>
    </source>
</evidence>
<dbReference type="Gene3D" id="3.40.640.10">
    <property type="entry name" value="Type I PLP-dependent aspartate aminotransferase-like (Major domain)"/>
    <property type="match status" value="1"/>
</dbReference>
<keyword evidence="8" id="KW-0032">Aminotransferase</keyword>
<evidence type="ECO:0000256" key="5">
    <source>
        <dbReference type="ARBA" id="ARBA00023125"/>
    </source>
</evidence>
<dbReference type="Proteomes" id="UP000192761">
    <property type="component" value="Unassembled WGS sequence"/>
</dbReference>
<dbReference type="PANTHER" id="PTHR46577">
    <property type="entry name" value="HTH-TYPE TRANSCRIPTIONAL REGULATORY PROTEIN GABR"/>
    <property type="match status" value="1"/>
</dbReference>
<dbReference type="SUPFAM" id="SSF46785">
    <property type="entry name" value="Winged helix' DNA-binding domain"/>
    <property type="match status" value="1"/>
</dbReference>
<dbReference type="STRING" id="1121001.SAMN02745857_02276"/>
<dbReference type="GO" id="GO:0030170">
    <property type="term" value="F:pyridoxal phosphate binding"/>
    <property type="evidence" value="ECO:0007669"/>
    <property type="project" value="InterPro"/>
</dbReference>
<dbReference type="InterPro" id="IPR036388">
    <property type="entry name" value="WH-like_DNA-bd_sf"/>
</dbReference>
<feature type="domain" description="HTH gntR-type" evidence="7">
    <location>
        <begin position="18"/>
        <end position="86"/>
    </location>
</feature>
<name>A0A1W1XQI2_9NEIS</name>
<dbReference type="PANTHER" id="PTHR46577:SF1">
    <property type="entry name" value="HTH-TYPE TRANSCRIPTIONAL REGULATORY PROTEIN GABR"/>
    <property type="match status" value="1"/>
</dbReference>
<dbReference type="Pfam" id="PF00392">
    <property type="entry name" value="GntR"/>
    <property type="match status" value="1"/>
</dbReference>
<organism evidence="8 9">
    <name type="scientific">Andreprevotia lacus DSM 23236</name>
    <dbReference type="NCBI Taxonomy" id="1121001"/>
    <lineage>
        <taxon>Bacteria</taxon>
        <taxon>Pseudomonadati</taxon>
        <taxon>Pseudomonadota</taxon>
        <taxon>Betaproteobacteria</taxon>
        <taxon>Neisseriales</taxon>
        <taxon>Chitinibacteraceae</taxon>
        <taxon>Andreprevotia</taxon>
    </lineage>
</organism>
<evidence type="ECO:0000313" key="8">
    <source>
        <dbReference type="EMBL" id="SMC25771.1"/>
    </source>
</evidence>
<evidence type="ECO:0000256" key="3">
    <source>
        <dbReference type="ARBA" id="ARBA00022898"/>
    </source>
</evidence>
<keyword evidence="4" id="KW-0805">Transcription regulation</keyword>
<dbReference type="EMBL" id="FWXD01000012">
    <property type="protein sequence ID" value="SMC25771.1"/>
    <property type="molecule type" value="Genomic_DNA"/>
</dbReference>
<keyword evidence="5" id="KW-0238">DNA-binding</keyword>
<comment type="similarity">
    <text evidence="1">In the C-terminal section; belongs to the class-I pyridoxal-phosphate-dependent aminotransferase family.</text>
</comment>
<proteinExistence type="inferred from homology"/>
<keyword evidence="8" id="KW-0808">Transferase</keyword>
<dbReference type="InterPro" id="IPR015424">
    <property type="entry name" value="PyrdxlP-dep_Trfase"/>
</dbReference>
<dbReference type="PROSITE" id="PS50949">
    <property type="entry name" value="HTH_GNTR"/>
    <property type="match status" value="1"/>
</dbReference>
<dbReference type="CDD" id="cd00609">
    <property type="entry name" value="AAT_like"/>
    <property type="match status" value="1"/>
</dbReference>
<evidence type="ECO:0000256" key="1">
    <source>
        <dbReference type="ARBA" id="ARBA00005384"/>
    </source>
</evidence>
<evidence type="ECO:0000259" key="7">
    <source>
        <dbReference type="PROSITE" id="PS50949"/>
    </source>
</evidence>
<dbReference type="InterPro" id="IPR015421">
    <property type="entry name" value="PyrdxlP-dep_Trfase_major"/>
</dbReference>
<sequence length="496" mass="53724">MDYALLFANHPSRRHDDMPRQRQLYLCLRDAILDGTLPAGTALQSSRSLAGELAVARNSVLYAYEQLAAEGLVETQRQRTVVAAMLLKSATVPAAAATPRLSRRSGYVSASEEGPDTQQAFTPGVPDLADFPLAAWRRLLDQAWRDSPPQRLGYGDLQGEAPLRNAIAEHVRLTRGVRCTPGQVFVTDGTQQSLDLCARALADVDDIAWMESPGYGGALTALLGAGLQVVGQPVDDSGIDLSRADWQQPPKLIYVTPSHQYPLGAVLSLPRRLDLLAHARQHDCWIIEDDYDSEFRHDGQPLPALQGLEADAPVLYLGTFSKSLMPALRIGFMVVPEGLVAPLKRLVRHSVPRGRQPEQLALAECLRSGLFASHLRRMRKLYRERRDALITALQQMLPQAGIHGASAGMHLAITLPPDYPDTAILGHAAAHGLVVRALSQHHVGGPAANTCNGLILGYAQVATAHIPVLVRQLAATVDATRLVSLASSPAVRPTHH</sequence>
<dbReference type="InterPro" id="IPR036390">
    <property type="entry name" value="WH_DNA-bd_sf"/>
</dbReference>
<dbReference type="SUPFAM" id="SSF53383">
    <property type="entry name" value="PLP-dependent transferases"/>
    <property type="match status" value="1"/>
</dbReference>
<gene>
    <name evidence="8" type="ORF">SAMN02745857_02276</name>
</gene>
<dbReference type="RefSeq" id="WP_084090929.1">
    <property type="nucleotide sequence ID" value="NZ_FWXD01000012.1"/>
</dbReference>
<dbReference type="Pfam" id="PF00155">
    <property type="entry name" value="Aminotran_1_2"/>
    <property type="match status" value="1"/>
</dbReference>
<evidence type="ECO:0000256" key="2">
    <source>
        <dbReference type="ARBA" id="ARBA00021531"/>
    </source>
</evidence>
<dbReference type="CDD" id="cd07377">
    <property type="entry name" value="WHTH_GntR"/>
    <property type="match status" value="1"/>
</dbReference>
<reference evidence="8 9" key="1">
    <citation type="submission" date="2017-04" db="EMBL/GenBank/DDBJ databases">
        <authorList>
            <person name="Afonso C.L."/>
            <person name="Miller P.J."/>
            <person name="Scott M.A."/>
            <person name="Spackman E."/>
            <person name="Goraichik I."/>
            <person name="Dimitrov K.M."/>
            <person name="Suarez D.L."/>
            <person name="Swayne D.E."/>
        </authorList>
    </citation>
    <scope>NUCLEOTIDE SEQUENCE [LARGE SCALE GENOMIC DNA]</scope>
    <source>
        <strain evidence="8 9">DSM 23236</strain>
    </source>
</reference>
<evidence type="ECO:0000256" key="6">
    <source>
        <dbReference type="ARBA" id="ARBA00023163"/>
    </source>
</evidence>
<keyword evidence="3" id="KW-0663">Pyridoxal phosphate</keyword>
<dbReference type="GO" id="GO:0008483">
    <property type="term" value="F:transaminase activity"/>
    <property type="evidence" value="ECO:0007669"/>
    <property type="project" value="UniProtKB-KW"/>
</dbReference>
<dbReference type="InterPro" id="IPR004839">
    <property type="entry name" value="Aminotransferase_I/II_large"/>
</dbReference>
<evidence type="ECO:0000256" key="4">
    <source>
        <dbReference type="ARBA" id="ARBA00023015"/>
    </source>
</evidence>
<dbReference type="SMART" id="SM00345">
    <property type="entry name" value="HTH_GNTR"/>
    <property type="match status" value="1"/>
</dbReference>
<protein>
    <recommendedName>
        <fullName evidence="2">Putative 8-amino-7-oxononanoate synthase</fullName>
    </recommendedName>
</protein>
<dbReference type="OrthoDB" id="9804020at2"/>
<dbReference type="AlphaFoldDB" id="A0A1W1XQI2"/>
<dbReference type="GO" id="GO:0003677">
    <property type="term" value="F:DNA binding"/>
    <property type="evidence" value="ECO:0007669"/>
    <property type="project" value="UniProtKB-KW"/>
</dbReference>
<accession>A0A1W1XQI2</accession>
<dbReference type="InterPro" id="IPR051446">
    <property type="entry name" value="HTH_trans_reg/aminotransferase"/>
</dbReference>
<dbReference type="GO" id="GO:0003700">
    <property type="term" value="F:DNA-binding transcription factor activity"/>
    <property type="evidence" value="ECO:0007669"/>
    <property type="project" value="InterPro"/>
</dbReference>
<dbReference type="Gene3D" id="1.10.10.10">
    <property type="entry name" value="Winged helix-like DNA-binding domain superfamily/Winged helix DNA-binding domain"/>
    <property type="match status" value="1"/>
</dbReference>
<keyword evidence="6" id="KW-0804">Transcription</keyword>
<keyword evidence="9" id="KW-1185">Reference proteome</keyword>
<dbReference type="InterPro" id="IPR000524">
    <property type="entry name" value="Tscrpt_reg_HTH_GntR"/>
</dbReference>